<dbReference type="InterPro" id="IPR058731">
    <property type="entry name" value="Znf-B_box_ZFPL1-like"/>
</dbReference>
<feature type="region of interest" description="Disordered" evidence="12">
    <location>
        <begin position="133"/>
        <end position="193"/>
    </location>
</feature>
<reference evidence="14" key="2">
    <citation type="submission" date="2021-09" db="EMBL/GenBank/DDBJ databases">
        <authorList>
            <person name="Jia N."/>
            <person name="Wang J."/>
            <person name="Shi W."/>
            <person name="Du L."/>
            <person name="Sun Y."/>
            <person name="Zhan W."/>
            <person name="Jiang J."/>
            <person name="Wang Q."/>
            <person name="Zhang B."/>
            <person name="Ji P."/>
            <person name="Sakyi L.B."/>
            <person name="Cui X."/>
            <person name="Yuan T."/>
            <person name="Jiang B."/>
            <person name="Yang W."/>
            <person name="Lam T.T.-Y."/>
            <person name="Chang Q."/>
            <person name="Ding S."/>
            <person name="Wang X."/>
            <person name="Zhu J."/>
            <person name="Ruan X."/>
            <person name="Zhao L."/>
            <person name="Wei J."/>
            <person name="Que T."/>
            <person name="Du C."/>
            <person name="Cheng J."/>
            <person name="Dai P."/>
            <person name="Han X."/>
            <person name="Huang E."/>
            <person name="Gao Y."/>
            <person name="Liu J."/>
            <person name="Shao H."/>
            <person name="Ye R."/>
            <person name="Li L."/>
            <person name="Wei W."/>
            <person name="Wang X."/>
            <person name="Wang C."/>
            <person name="Huo Q."/>
            <person name="Li W."/>
            <person name="Guo W."/>
            <person name="Chen H."/>
            <person name="Chen S."/>
            <person name="Zhou L."/>
            <person name="Zhou L."/>
            <person name="Ni X."/>
            <person name="Tian J."/>
            <person name="Zhou Y."/>
            <person name="Sheng Y."/>
            <person name="Liu T."/>
            <person name="Pan Y."/>
            <person name="Xia L."/>
            <person name="Li J."/>
            <person name="Zhao F."/>
            <person name="Cao W."/>
        </authorList>
    </citation>
    <scope>NUCLEOTIDE SEQUENCE</scope>
    <source>
        <strain evidence="14">Rsan-2018</strain>
        <tissue evidence="14">Larvae</tissue>
    </source>
</reference>
<dbReference type="PROSITE" id="PS50089">
    <property type="entry name" value="ZF_RING_2"/>
    <property type="match status" value="1"/>
</dbReference>
<dbReference type="InterPro" id="IPR013083">
    <property type="entry name" value="Znf_RING/FYVE/PHD"/>
</dbReference>
<gene>
    <name evidence="14" type="ORF">HPB52_018886</name>
</gene>
<evidence type="ECO:0000256" key="12">
    <source>
        <dbReference type="SAM" id="MobiDB-lite"/>
    </source>
</evidence>
<accession>A0A9D4PHM6</accession>
<dbReference type="SMART" id="SM00184">
    <property type="entry name" value="RING"/>
    <property type="match status" value="1"/>
</dbReference>
<dbReference type="EMBL" id="JABSTV010001254">
    <property type="protein sequence ID" value="KAH7939904.1"/>
    <property type="molecule type" value="Genomic_DNA"/>
</dbReference>
<keyword evidence="9 11" id="KW-0472">Membrane</keyword>
<reference evidence="14" key="1">
    <citation type="journal article" date="2020" name="Cell">
        <title>Large-Scale Comparative Analyses of Tick Genomes Elucidate Their Genetic Diversity and Vector Capacities.</title>
        <authorList>
            <consortium name="Tick Genome and Microbiome Consortium (TIGMIC)"/>
            <person name="Jia N."/>
            <person name="Wang J."/>
            <person name="Shi W."/>
            <person name="Du L."/>
            <person name="Sun Y."/>
            <person name="Zhan W."/>
            <person name="Jiang J.F."/>
            <person name="Wang Q."/>
            <person name="Zhang B."/>
            <person name="Ji P."/>
            <person name="Bell-Sakyi L."/>
            <person name="Cui X.M."/>
            <person name="Yuan T.T."/>
            <person name="Jiang B.G."/>
            <person name="Yang W.F."/>
            <person name="Lam T.T."/>
            <person name="Chang Q.C."/>
            <person name="Ding S.J."/>
            <person name="Wang X.J."/>
            <person name="Zhu J.G."/>
            <person name="Ruan X.D."/>
            <person name="Zhao L."/>
            <person name="Wei J.T."/>
            <person name="Ye R.Z."/>
            <person name="Que T.C."/>
            <person name="Du C.H."/>
            <person name="Zhou Y.H."/>
            <person name="Cheng J.X."/>
            <person name="Dai P.F."/>
            <person name="Guo W.B."/>
            <person name="Han X.H."/>
            <person name="Huang E.J."/>
            <person name="Li L.F."/>
            <person name="Wei W."/>
            <person name="Gao Y.C."/>
            <person name="Liu J.Z."/>
            <person name="Shao H.Z."/>
            <person name="Wang X."/>
            <person name="Wang C.C."/>
            <person name="Yang T.C."/>
            <person name="Huo Q.B."/>
            <person name="Li W."/>
            <person name="Chen H.Y."/>
            <person name="Chen S.E."/>
            <person name="Zhou L.G."/>
            <person name="Ni X.B."/>
            <person name="Tian J.H."/>
            <person name="Sheng Y."/>
            <person name="Liu T."/>
            <person name="Pan Y.S."/>
            <person name="Xia L.Y."/>
            <person name="Li J."/>
            <person name="Zhao F."/>
            <person name="Cao W.C."/>
        </authorList>
    </citation>
    <scope>NUCLEOTIDE SEQUENCE</scope>
    <source>
        <strain evidence="14">Rsan-2018</strain>
    </source>
</reference>
<keyword evidence="15" id="KW-1185">Reference proteome</keyword>
<evidence type="ECO:0000256" key="2">
    <source>
        <dbReference type="ARBA" id="ARBA00005561"/>
    </source>
</evidence>
<protein>
    <recommendedName>
        <fullName evidence="3 11">Zinc finger protein-like 1 homolog</fullName>
    </recommendedName>
</protein>
<sequence>MGLCKCPRKKVTNQFCYEHRVNVCEHCMVAQHPTCIVQSYLQWLQDSDYDPICQICRKELSNGTCTRLLCYHVFHWACLDEYCKRMPKTTAPAGYGCPSCGSAIVPASHIESPVADALNVLLKAASWANASPSIPEIPQQKQPSGPQGDVHEASASSANSLAQSAPPPWRAQSSAPNAAPPMHTTIAPENSVNYGTAANSHMTSSRKIFTATQGNFVTSAPDYDEDKRDPHTFLKRWVVLSILIVLGLFTVVYFLMHWGRAAAESDPLLDPRLNPDIRVHDESQDMQPR</sequence>
<keyword evidence="5 11" id="KW-0479">Metal-binding</keyword>
<evidence type="ECO:0000256" key="1">
    <source>
        <dbReference type="ARBA" id="ARBA00004167"/>
    </source>
</evidence>
<dbReference type="CDD" id="cd16487">
    <property type="entry name" value="mRING-H2-C3DHC3_ZFPL1"/>
    <property type="match status" value="1"/>
</dbReference>
<evidence type="ECO:0000256" key="8">
    <source>
        <dbReference type="ARBA" id="ARBA00022989"/>
    </source>
</evidence>
<keyword evidence="7 11" id="KW-0862">Zinc</keyword>
<evidence type="ECO:0000256" key="6">
    <source>
        <dbReference type="ARBA" id="ARBA00022771"/>
    </source>
</evidence>
<name>A0A9D4PHM6_RHISA</name>
<dbReference type="Pfam" id="PF25993">
    <property type="entry name" value="zf-B_box_ZFPL1"/>
    <property type="match status" value="1"/>
</dbReference>
<evidence type="ECO:0000256" key="11">
    <source>
        <dbReference type="RuleBase" id="RU369078"/>
    </source>
</evidence>
<feature type="compositionally biased region" description="Low complexity" evidence="12">
    <location>
        <begin position="153"/>
        <end position="164"/>
    </location>
</feature>
<organism evidence="14 15">
    <name type="scientific">Rhipicephalus sanguineus</name>
    <name type="common">Brown dog tick</name>
    <name type="synonym">Ixodes sanguineus</name>
    <dbReference type="NCBI Taxonomy" id="34632"/>
    <lineage>
        <taxon>Eukaryota</taxon>
        <taxon>Metazoa</taxon>
        <taxon>Ecdysozoa</taxon>
        <taxon>Arthropoda</taxon>
        <taxon>Chelicerata</taxon>
        <taxon>Arachnida</taxon>
        <taxon>Acari</taxon>
        <taxon>Parasitiformes</taxon>
        <taxon>Ixodida</taxon>
        <taxon>Ixodoidea</taxon>
        <taxon>Ixodidae</taxon>
        <taxon>Rhipicephalinae</taxon>
        <taxon>Rhipicephalus</taxon>
        <taxon>Rhipicephalus</taxon>
    </lineage>
</organism>
<evidence type="ECO:0000256" key="5">
    <source>
        <dbReference type="ARBA" id="ARBA00022723"/>
    </source>
</evidence>
<dbReference type="Pfam" id="PF25998">
    <property type="entry name" value="U-box_ZFPL1"/>
    <property type="match status" value="1"/>
</dbReference>
<feature type="transmembrane region" description="Helical" evidence="11">
    <location>
        <begin position="237"/>
        <end position="256"/>
    </location>
</feature>
<keyword evidence="8 11" id="KW-1133">Transmembrane helix</keyword>
<dbReference type="Proteomes" id="UP000821837">
    <property type="component" value="Chromosome 8"/>
</dbReference>
<evidence type="ECO:0000256" key="3">
    <source>
        <dbReference type="ARBA" id="ARBA00013701"/>
    </source>
</evidence>
<dbReference type="GO" id="GO:0016020">
    <property type="term" value="C:membrane"/>
    <property type="evidence" value="ECO:0007669"/>
    <property type="project" value="UniProtKB-SubCell"/>
</dbReference>
<evidence type="ECO:0000256" key="7">
    <source>
        <dbReference type="ARBA" id="ARBA00022833"/>
    </source>
</evidence>
<dbReference type="AlphaFoldDB" id="A0A9D4PHM6"/>
<comment type="similarity">
    <text evidence="2 11">Belongs to the ZFPL1 family.</text>
</comment>
<dbReference type="PANTHER" id="PTHR12981:SF0">
    <property type="entry name" value="ZINC FINGER PROTEIN-LIKE 1"/>
    <property type="match status" value="1"/>
</dbReference>
<comment type="caution">
    <text evidence="14">The sequence shown here is derived from an EMBL/GenBank/DDBJ whole genome shotgun (WGS) entry which is preliminary data.</text>
</comment>
<comment type="subcellular location">
    <subcellularLocation>
        <location evidence="1 11">Membrane</location>
        <topology evidence="1 11">Single-pass membrane protein</topology>
    </subcellularLocation>
</comment>
<keyword evidence="4 11" id="KW-0812">Transmembrane</keyword>
<evidence type="ECO:0000256" key="9">
    <source>
        <dbReference type="ARBA" id="ARBA00023136"/>
    </source>
</evidence>
<dbReference type="SUPFAM" id="SSF57850">
    <property type="entry name" value="RING/U-box"/>
    <property type="match status" value="1"/>
</dbReference>
<feature type="compositionally biased region" description="Basic and acidic residues" evidence="12">
    <location>
        <begin position="273"/>
        <end position="289"/>
    </location>
</feature>
<feature type="region of interest" description="Disordered" evidence="12">
    <location>
        <begin position="269"/>
        <end position="289"/>
    </location>
</feature>
<dbReference type="InterPro" id="IPR001841">
    <property type="entry name" value="Znf_RING"/>
</dbReference>
<proteinExistence type="inferred from homology"/>
<dbReference type="VEuPathDB" id="VectorBase:RSAN_055846"/>
<evidence type="ECO:0000256" key="10">
    <source>
        <dbReference type="PROSITE-ProRule" id="PRU00175"/>
    </source>
</evidence>
<dbReference type="InterPro" id="IPR039043">
    <property type="entry name" value="ZFPL1"/>
</dbReference>
<dbReference type="InterPro" id="IPR058730">
    <property type="entry name" value="U-box_ZFPL1-like"/>
</dbReference>
<evidence type="ECO:0000313" key="15">
    <source>
        <dbReference type="Proteomes" id="UP000821837"/>
    </source>
</evidence>
<dbReference type="GO" id="GO:0008270">
    <property type="term" value="F:zinc ion binding"/>
    <property type="evidence" value="ECO:0007669"/>
    <property type="project" value="UniProtKB-UniRule"/>
</dbReference>
<dbReference type="Gene3D" id="3.30.40.10">
    <property type="entry name" value="Zinc/RING finger domain, C3HC4 (zinc finger)"/>
    <property type="match status" value="1"/>
</dbReference>
<feature type="domain" description="RING-type" evidence="13">
    <location>
        <begin position="53"/>
        <end position="100"/>
    </location>
</feature>
<dbReference type="PANTHER" id="PTHR12981">
    <property type="entry name" value="ZINC FINGER PROTEIN-LIKE 1"/>
    <property type="match status" value="1"/>
</dbReference>
<evidence type="ECO:0000313" key="14">
    <source>
        <dbReference type="EMBL" id="KAH7939904.1"/>
    </source>
</evidence>
<dbReference type="GO" id="GO:0005794">
    <property type="term" value="C:Golgi apparatus"/>
    <property type="evidence" value="ECO:0007669"/>
    <property type="project" value="TreeGrafter"/>
</dbReference>
<evidence type="ECO:0000259" key="13">
    <source>
        <dbReference type="PROSITE" id="PS50089"/>
    </source>
</evidence>
<keyword evidence="6 10" id="KW-0863">Zinc-finger</keyword>
<evidence type="ECO:0000256" key="4">
    <source>
        <dbReference type="ARBA" id="ARBA00022692"/>
    </source>
</evidence>